<feature type="compositionally biased region" description="Low complexity" evidence="11">
    <location>
        <begin position="268"/>
        <end position="286"/>
    </location>
</feature>
<evidence type="ECO:0000256" key="11">
    <source>
        <dbReference type="SAM" id="MobiDB-lite"/>
    </source>
</evidence>
<dbReference type="GO" id="GO:1990429">
    <property type="term" value="C:peroxisomal importomer complex"/>
    <property type="evidence" value="ECO:0007669"/>
    <property type="project" value="TreeGrafter"/>
</dbReference>
<dbReference type="GO" id="GO:0005102">
    <property type="term" value="F:signaling receptor binding"/>
    <property type="evidence" value="ECO:0007669"/>
    <property type="project" value="TreeGrafter"/>
</dbReference>
<feature type="region of interest" description="Disordered" evidence="11">
    <location>
        <begin position="256"/>
        <end position="359"/>
    </location>
</feature>
<proteinExistence type="inferred from homology"/>
<comment type="similarity">
    <text evidence="1 10">Belongs to the peroxin-14 family.</text>
</comment>
<evidence type="ECO:0000256" key="2">
    <source>
        <dbReference type="ARBA" id="ARBA00022448"/>
    </source>
</evidence>
<feature type="region of interest" description="Disordered" evidence="11">
    <location>
        <begin position="59"/>
        <end position="102"/>
    </location>
</feature>
<dbReference type="STRING" id="1569628.A0A316UY04"/>
<dbReference type="InterPro" id="IPR036388">
    <property type="entry name" value="WH-like_DNA-bd_sf"/>
</dbReference>
<feature type="compositionally biased region" description="Low complexity" evidence="11">
    <location>
        <begin position="69"/>
        <end position="94"/>
    </location>
</feature>
<dbReference type="GeneID" id="37026792"/>
<dbReference type="RefSeq" id="XP_025364809.1">
    <property type="nucleotide sequence ID" value="XM_025504969.1"/>
</dbReference>
<evidence type="ECO:0000256" key="1">
    <source>
        <dbReference type="ARBA" id="ARBA00005443"/>
    </source>
</evidence>
<keyword evidence="6 10" id="KW-0576">Peroxisome</keyword>
<keyword evidence="4" id="KW-0811">Translocation</keyword>
<accession>A0A316UY04</accession>
<feature type="region of interest" description="Disordered" evidence="11">
    <location>
        <begin position="201"/>
        <end position="240"/>
    </location>
</feature>
<dbReference type="Gene3D" id="1.10.10.10">
    <property type="entry name" value="Winged helix-like DNA-binding domain superfamily/Winged helix DNA-binding domain"/>
    <property type="match status" value="1"/>
</dbReference>
<dbReference type="InterPro" id="IPR006785">
    <property type="entry name" value="Pex14_N"/>
</dbReference>
<dbReference type="PANTHER" id="PTHR23058">
    <property type="entry name" value="PEROXISOMAL MEMBRANE PROTEIN PEX14"/>
    <property type="match status" value="1"/>
</dbReference>
<evidence type="ECO:0000256" key="8">
    <source>
        <dbReference type="ARBA" id="ARBA00029691"/>
    </source>
</evidence>
<comment type="function">
    <text evidence="10">Component of the PEX13-PEX14 docking complex, a translocon channel that specifically mediates the import of peroxisomal cargo proteins bound to PEX5 receptor. The PEX13-PEX14 docking complex forms a large import pore which can be opened to a diameter of about 9 nm. Mechanistically, PEX5 receptor along with cargo proteins associates with the PEX14 subunit of the PEX13-PEX14 docking complex in the cytosol, leading to the insertion of the receptor into the organelle membrane with the concomitant translocation of the cargo into the peroxisome matrix.</text>
</comment>
<keyword evidence="3 10" id="KW-0653">Protein transport</keyword>
<feature type="compositionally biased region" description="Basic and acidic residues" evidence="11">
    <location>
        <begin position="334"/>
        <end position="344"/>
    </location>
</feature>
<dbReference type="OrthoDB" id="5549158at2759"/>
<protein>
    <recommendedName>
        <fullName evidence="7 10">Peroxisomal membrane protein PEX14</fullName>
    </recommendedName>
    <alternativeName>
        <fullName evidence="8 10">Peroxin-14</fullName>
    </alternativeName>
</protein>
<keyword evidence="5 10" id="KW-0472">Membrane</keyword>
<evidence type="ECO:0000256" key="6">
    <source>
        <dbReference type="ARBA" id="ARBA00023140"/>
    </source>
</evidence>
<dbReference type="AlphaFoldDB" id="A0A316UY04"/>
<dbReference type="PANTHER" id="PTHR23058:SF0">
    <property type="entry name" value="PEROXISOMAL MEMBRANE PROTEIN PEX14"/>
    <property type="match status" value="1"/>
</dbReference>
<name>A0A316UY04_9BASI</name>
<dbReference type="EMBL" id="KZ819662">
    <property type="protein sequence ID" value="PWN30197.1"/>
    <property type="molecule type" value="Genomic_DNA"/>
</dbReference>
<evidence type="ECO:0000313" key="14">
    <source>
        <dbReference type="Proteomes" id="UP000245884"/>
    </source>
</evidence>
<evidence type="ECO:0000256" key="5">
    <source>
        <dbReference type="ARBA" id="ARBA00023136"/>
    </source>
</evidence>
<evidence type="ECO:0000256" key="4">
    <source>
        <dbReference type="ARBA" id="ARBA00023010"/>
    </source>
</evidence>
<evidence type="ECO:0000259" key="12">
    <source>
        <dbReference type="Pfam" id="PF04695"/>
    </source>
</evidence>
<gene>
    <name evidence="13" type="ORF">BDZ90DRAFT_229217</name>
</gene>
<sequence>MASSSSSSSMTTAPRQEMITSAISFLQDPKVASSSVAQRIAFLESKGLSSGEIDEALRRSGVVGGGNGPPQQQYHQGQAQQYYGTQQQQQSGYYYPPPPPNQSQGRDWRDWFIMAVVSGTIGYGVIALARRYLFPHLQPPNQTILESDRDALTAKYDEVAATLSQLDSETRAVKAGLEQQKSAIDSELKLVEEALEQLRTGERSRKEEMERISREVESMKRDMPKMFESSSSSTATSLTELQSELKSLRSLLVSRTSSSANSGGGASGMTSSVSGPVNGSSGYSSPMRTGNGSPPLPVPPFGMGATNGGKPAIPAWQLAAGGGSGGGSAASSSSEKEKATEGAPKEQQPAPKENGAYDV</sequence>
<reference evidence="13 14" key="1">
    <citation type="journal article" date="2018" name="Mol. Biol. Evol.">
        <title>Broad Genomic Sampling Reveals a Smut Pathogenic Ancestry of the Fungal Clade Ustilaginomycotina.</title>
        <authorList>
            <person name="Kijpornyongpan T."/>
            <person name="Mondo S.J."/>
            <person name="Barry K."/>
            <person name="Sandor L."/>
            <person name="Lee J."/>
            <person name="Lipzen A."/>
            <person name="Pangilinan J."/>
            <person name="LaButti K."/>
            <person name="Hainaut M."/>
            <person name="Henrissat B."/>
            <person name="Grigoriev I.V."/>
            <person name="Spatafora J.W."/>
            <person name="Aime M.C."/>
        </authorList>
    </citation>
    <scope>NUCLEOTIDE SEQUENCE [LARGE SCALE GENOMIC DNA]</scope>
    <source>
        <strain evidence="13 14">MCA 5214</strain>
    </source>
</reference>
<evidence type="ECO:0000256" key="10">
    <source>
        <dbReference type="RuleBase" id="RU367032"/>
    </source>
</evidence>
<dbReference type="GO" id="GO:0016560">
    <property type="term" value="P:protein import into peroxisome matrix, docking"/>
    <property type="evidence" value="ECO:0007669"/>
    <property type="project" value="UniProtKB-UniRule"/>
</dbReference>
<keyword evidence="14" id="KW-1185">Reference proteome</keyword>
<dbReference type="Pfam" id="PF04695">
    <property type="entry name" value="Pex14_N"/>
    <property type="match status" value="1"/>
</dbReference>
<evidence type="ECO:0000256" key="7">
    <source>
        <dbReference type="ARBA" id="ARBA00029502"/>
    </source>
</evidence>
<evidence type="ECO:0000256" key="9">
    <source>
        <dbReference type="ARBA" id="ARBA00046271"/>
    </source>
</evidence>
<dbReference type="InterPro" id="IPR025655">
    <property type="entry name" value="PEX14"/>
</dbReference>
<dbReference type="GO" id="GO:0005778">
    <property type="term" value="C:peroxisomal membrane"/>
    <property type="evidence" value="ECO:0007669"/>
    <property type="project" value="UniProtKB-SubCell"/>
</dbReference>
<evidence type="ECO:0000256" key="3">
    <source>
        <dbReference type="ARBA" id="ARBA00022927"/>
    </source>
</evidence>
<keyword evidence="2 10" id="KW-0813">Transport</keyword>
<feature type="domain" description="Peroxisome membrane anchor protein Pex14p N-terminal" evidence="12">
    <location>
        <begin position="15"/>
        <end position="59"/>
    </location>
</feature>
<dbReference type="Proteomes" id="UP000245884">
    <property type="component" value="Unassembled WGS sequence"/>
</dbReference>
<feature type="compositionally biased region" description="Basic and acidic residues" evidence="11">
    <location>
        <begin position="201"/>
        <end position="225"/>
    </location>
</feature>
<feature type="compositionally biased region" description="Low complexity" evidence="11">
    <location>
        <begin position="228"/>
        <end position="240"/>
    </location>
</feature>
<evidence type="ECO:0000313" key="13">
    <source>
        <dbReference type="EMBL" id="PWN30197.1"/>
    </source>
</evidence>
<organism evidence="13 14">
    <name type="scientific">Jaminaea rosea</name>
    <dbReference type="NCBI Taxonomy" id="1569628"/>
    <lineage>
        <taxon>Eukaryota</taxon>
        <taxon>Fungi</taxon>
        <taxon>Dikarya</taxon>
        <taxon>Basidiomycota</taxon>
        <taxon>Ustilaginomycotina</taxon>
        <taxon>Exobasidiomycetes</taxon>
        <taxon>Microstromatales</taxon>
        <taxon>Microstromatales incertae sedis</taxon>
        <taxon>Jaminaea</taxon>
    </lineage>
</organism>
<comment type="subcellular location">
    <subcellularLocation>
        <location evidence="9 10">Peroxisome membrane</location>
    </subcellularLocation>
</comment>